<feature type="domain" description="Penicillin-binding protein transpeptidase" evidence="2">
    <location>
        <begin position="100"/>
        <end position="387"/>
    </location>
</feature>
<reference evidence="3" key="2">
    <citation type="submission" date="2020-09" db="EMBL/GenBank/DDBJ databases">
        <authorList>
            <person name="Sun Q."/>
            <person name="Kim S."/>
        </authorList>
    </citation>
    <scope>NUCLEOTIDE SEQUENCE</scope>
    <source>
        <strain evidence="3">KCTC 12711</strain>
    </source>
</reference>
<evidence type="ECO:0000313" key="4">
    <source>
        <dbReference type="Proteomes" id="UP000614811"/>
    </source>
</evidence>
<gene>
    <name evidence="3" type="ORF">GCM10008090_14190</name>
</gene>
<dbReference type="RefSeq" id="WP_189399336.1">
    <property type="nucleotide sequence ID" value="NZ_BMXA01000002.1"/>
</dbReference>
<dbReference type="Proteomes" id="UP000614811">
    <property type="component" value="Unassembled WGS sequence"/>
</dbReference>
<keyword evidence="1" id="KW-0732">Signal</keyword>
<dbReference type="GO" id="GO:0008658">
    <property type="term" value="F:penicillin binding"/>
    <property type="evidence" value="ECO:0007669"/>
    <property type="project" value="InterPro"/>
</dbReference>
<dbReference type="PANTHER" id="PTHR30627">
    <property type="entry name" value="PEPTIDOGLYCAN D,D-TRANSPEPTIDASE"/>
    <property type="match status" value="1"/>
</dbReference>
<evidence type="ECO:0000256" key="1">
    <source>
        <dbReference type="SAM" id="SignalP"/>
    </source>
</evidence>
<dbReference type="SUPFAM" id="SSF56601">
    <property type="entry name" value="beta-lactamase/transpeptidase-like"/>
    <property type="match status" value="1"/>
</dbReference>
<proteinExistence type="predicted"/>
<dbReference type="Pfam" id="PF00905">
    <property type="entry name" value="Transpeptidase"/>
    <property type="match status" value="1"/>
</dbReference>
<sequence>MTLFQTVKPAALTIFTAVSLSICGSVSAESGRSPAPAALTKLSVAKTITEHARKSRFPTKLQFEDVNGATQTGYVKYTFDESVHAEMADVYLRYQPDYACFVAIDVETGAILNLTSFIKSDEKWDNLVMRADYPAASVFKMVTAAAGIDLGKVSPESVIPFNGKSTTLYKSQVLRHKTTKWTRTPTFKESFAKSVNPVFARLGIDKIGAANLRSYAERFGFGAPLNSDFMLPVSQLGLSMEDKWEVAEAASGFTRDITLSPIHAAQMAATIANNGQLVTPYMVDSVVNGDGIVLYQADTAEQQSTQVVKPSTAKALRSLMNATTRIGSARKSFQGLNRYKVYHDMQIGGKTGSLTGESPRGRHDWFVGYAEKDGRQVAYASLIINKEKWYVRSAYVARQFIYHYFTEQMQAKAKEGAMQTAVAE</sequence>
<dbReference type="InterPro" id="IPR012338">
    <property type="entry name" value="Beta-lactam/transpept-like"/>
</dbReference>
<dbReference type="Gene3D" id="3.40.710.10">
    <property type="entry name" value="DD-peptidase/beta-lactamase superfamily"/>
    <property type="match status" value="1"/>
</dbReference>
<dbReference type="GO" id="GO:0071555">
    <property type="term" value="P:cell wall organization"/>
    <property type="evidence" value="ECO:0007669"/>
    <property type="project" value="TreeGrafter"/>
</dbReference>
<accession>A0A918RPM5</accession>
<protein>
    <recommendedName>
        <fullName evidence="2">Penicillin-binding protein transpeptidase domain-containing protein</fullName>
    </recommendedName>
</protein>
<dbReference type="InterPro" id="IPR050515">
    <property type="entry name" value="Beta-lactam/transpept"/>
</dbReference>
<evidence type="ECO:0000313" key="3">
    <source>
        <dbReference type="EMBL" id="GHA05731.1"/>
    </source>
</evidence>
<dbReference type="GO" id="GO:0071972">
    <property type="term" value="F:peptidoglycan L,D-transpeptidase activity"/>
    <property type="evidence" value="ECO:0007669"/>
    <property type="project" value="TreeGrafter"/>
</dbReference>
<dbReference type="PANTHER" id="PTHR30627:SF2">
    <property type="entry name" value="PEPTIDOGLYCAN D,D-TRANSPEPTIDASE MRDA"/>
    <property type="match status" value="1"/>
</dbReference>
<dbReference type="EMBL" id="BMXA01000002">
    <property type="protein sequence ID" value="GHA05731.1"/>
    <property type="molecule type" value="Genomic_DNA"/>
</dbReference>
<evidence type="ECO:0000259" key="2">
    <source>
        <dbReference type="Pfam" id="PF00905"/>
    </source>
</evidence>
<feature type="chain" id="PRO_5037623491" description="Penicillin-binding protein transpeptidase domain-containing protein" evidence="1">
    <location>
        <begin position="29"/>
        <end position="424"/>
    </location>
</feature>
<dbReference type="AlphaFoldDB" id="A0A918RPM5"/>
<dbReference type="GO" id="GO:0005886">
    <property type="term" value="C:plasma membrane"/>
    <property type="evidence" value="ECO:0007669"/>
    <property type="project" value="TreeGrafter"/>
</dbReference>
<comment type="caution">
    <text evidence="3">The sequence shown here is derived from an EMBL/GenBank/DDBJ whole genome shotgun (WGS) entry which is preliminary data.</text>
</comment>
<organism evidence="3 4">
    <name type="scientific">Arenicella chitinivorans</name>
    <dbReference type="NCBI Taxonomy" id="1329800"/>
    <lineage>
        <taxon>Bacteria</taxon>
        <taxon>Pseudomonadati</taxon>
        <taxon>Pseudomonadota</taxon>
        <taxon>Gammaproteobacteria</taxon>
        <taxon>Arenicellales</taxon>
        <taxon>Arenicellaceae</taxon>
        <taxon>Arenicella</taxon>
    </lineage>
</organism>
<reference evidence="3" key="1">
    <citation type="journal article" date="2014" name="Int. J. Syst. Evol. Microbiol.">
        <title>Complete genome sequence of Corynebacterium casei LMG S-19264T (=DSM 44701T), isolated from a smear-ripened cheese.</title>
        <authorList>
            <consortium name="US DOE Joint Genome Institute (JGI-PGF)"/>
            <person name="Walter F."/>
            <person name="Albersmeier A."/>
            <person name="Kalinowski J."/>
            <person name="Ruckert C."/>
        </authorList>
    </citation>
    <scope>NUCLEOTIDE SEQUENCE</scope>
    <source>
        <strain evidence="3">KCTC 12711</strain>
    </source>
</reference>
<feature type="signal peptide" evidence="1">
    <location>
        <begin position="1"/>
        <end position="28"/>
    </location>
</feature>
<name>A0A918RPM5_9GAMM</name>
<dbReference type="InterPro" id="IPR001460">
    <property type="entry name" value="PCN-bd_Tpept"/>
</dbReference>
<keyword evidence="4" id="KW-1185">Reference proteome</keyword>